<accession>A0A316VM12</accession>
<name>A0A316VM12_9BASI</name>
<evidence type="ECO:0000256" key="1">
    <source>
        <dbReference type="SAM" id="MobiDB-lite"/>
    </source>
</evidence>
<dbReference type="EMBL" id="KZ819602">
    <property type="protein sequence ID" value="PWN37141.1"/>
    <property type="molecule type" value="Genomic_DNA"/>
</dbReference>
<organism evidence="2 3">
    <name type="scientific">Meira miltonrushii</name>
    <dbReference type="NCBI Taxonomy" id="1280837"/>
    <lineage>
        <taxon>Eukaryota</taxon>
        <taxon>Fungi</taxon>
        <taxon>Dikarya</taxon>
        <taxon>Basidiomycota</taxon>
        <taxon>Ustilaginomycotina</taxon>
        <taxon>Exobasidiomycetes</taxon>
        <taxon>Exobasidiales</taxon>
        <taxon>Brachybasidiaceae</taxon>
        <taxon>Meira</taxon>
    </lineage>
</organism>
<evidence type="ECO:0000313" key="3">
    <source>
        <dbReference type="Proteomes" id="UP000245771"/>
    </source>
</evidence>
<feature type="compositionally biased region" description="Polar residues" evidence="1">
    <location>
        <begin position="815"/>
        <end position="833"/>
    </location>
</feature>
<dbReference type="OrthoDB" id="6359943at2759"/>
<dbReference type="RefSeq" id="XP_025357443.1">
    <property type="nucleotide sequence ID" value="XM_025498158.1"/>
</dbReference>
<dbReference type="InParanoid" id="A0A316VM12"/>
<dbReference type="AlphaFoldDB" id="A0A316VM12"/>
<feature type="compositionally biased region" description="Acidic residues" evidence="1">
    <location>
        <begin position="475"/>
        <end position="494"/>
    </location>
</feature>
<evidence type="ECO:0008006" key="4">
    <source>
        <dbReference type="Google" id="ProtNLM"/>
    </source>
</evidence>
<feature type="region of interest" description="Disordered" evidence="1">
    <location>
        <begin position="733"/>
        <end position="759"/>
    </location>
</feature>
<reference evidence="2 3" key="1">
    <citation type="journal article" date="2018" name="Mol. Biol. Evol.">
        <title>Broad Genomic Sampling Reveals a Smut Pathogenic Ancestry of the Fungal Clade Ustilaginomycotina.</title>
        <authorList>
            <person name="Kijpornyongpan T."/>
            <person name="Mondo S.J."/>
            <person name="Barry K."/>
            <person name="Sandor L."/>
            <person name="Lee J."/>
            <person name="Lipzen A."/>
            <person name="Pangilinan J."/>
            <person name="LaButti K."/>
            <person name="Hainaut M."/>
            <person name="Henrissat B."/>
            <person name="Grigoriev I.V."/>
            <person name="Spatafora J.W."/>
            <person name="Aime M.C."/>
        </authorList>
    </citation>
    <scope>NUCLEOTIDE SEQUENCE [LARGE SCALE GENOMIC DNA]</scope>
    <source>
        <strain evidence="2 3">MCA 3882</strain>
    </source>
</reference>
<feature type="region of interest" description="Disordered" evidence="1">
    <location>
        <begin position="815"/>
        <end position="834"/>
    </location>
</feature>
<feature type="region of interest" description="Disordered" evidence="1">
    <location>
        <begin position="1"/>
        <end position="31"/>
    </location>
</feature>
<dbReference type="InterPro" id="IPR011333">
    <property type="entry name" value="SKP1/BTB/POZ_sf"/>
</dbReference>
<dbReference type="PANTHER" id="PTHR47369:SF1">
    <property type="entry name" value="BTB_POZ DOMAIN-CONTAINING PROTEIN"/>
    <property type="match status" value="1"/>
</dbReference>
<proteinExistence type="predicted"/>
<dbReference type="Gene3D" id="3.30.710.10">
    <property type="entry name" value="Potassium Channel Kv1.1, Chain A"/>
    <property type="match status" value="1"/>
</dbReference>
<dbReference type="GeneID" id="37019939"/>
<gene>
    <name evidence="2" type="ORF">FA14DRAFT_159322</name>
</gene>
<dbReference type="SUPFAM" id="SSF54695">
    <property type="entry name" value="POZ domain"/>
    <property type="match status" value="1"/>
</dbReference>
<protein>
    <recommendedName>
        <fullName evidence="4">BTB domain-containing protein</fullName>
    </recommendedName>
</protein>
<feature type="region of interest" description="Disordered" evidence="1">
    <location>
        <begin position="180"/>
        <end position="204"/>
    </location>
</feature>
<dbReference type="Proteomes" id="UP000245771">
    <property type="component" value="Unassembled WGS sequence"/>
</dbReference>
<dbReference type="PANTHER" id="PTHR47369">
    <property type="entry name" value="BTB/POZ DOMAIN-CONTAINING PROTEIN"/>
    <property type="match status" value="1"/>
</dbReference>
<evidence type="ECO:0000313" key="2">
    <source>
        <dbReference type="EMBL" id="PWN37141.1"/>
    </source>
</evidence>
<feature type="region of interest" description="Disordered" evidence="1">
    <location>
        <begin position="471"/>
        <end position="535"/>
    </location>
</feature>
<sequence>MNPRRTAADALYGGLKQDKNGNKVEGQQDTQEDTIPAPFLRALHDHLRSSLFNRTCADIRIRAFSRTYSLHRVILVQSPFFDTLLNGEFAEAKSRLGVWRKGSAGLVGQNSQQDASQSVTENEDDMMELHFDDPNITRPAFEYCIATLYGAAPTLVLPDWATPSPAFPLTKHFEPERLFQSMEGKENTQKGKTDGSTELDGESTKAYHPANPRFLLSLLAASSYLGIHSLVAQSVTLILCSITPFTVSHYLRFALGYGISGAFDAKQRCQGNASEWDWELEGPVWGMESIAKEDKLDKGTNTLSFSMAQMSMSDAQTEISESVDYGDTSFDSTSRPAMAGFQYGIETDKIGEACSCWLLRWGADTMLAEEQLNLQDESKGMDHLNAVPLLPNGRMPDLFYERSANSYSRVQSACDPPQPIIWRHPLLGGLPANWVRATISSDSFWIREEWERYEAAKRVVSMRRAFSRGDLSTFTDEEEEEEIEEEGNDSNEDDANIKIIGETEVETKGDKRNSQRSSRKGKSSDVSQSHSAVDVDDEADEVEYTLLFGEGIYYTHMSFNRLSSISNDLCPYTGQSYAPIGVLQSALWTQSELKNIILRKAGENEKQNLIDFRTREDEDEEDIRVARENYSTTARGAQETDSDRELGLVSHEDEFAKAYSTSTKRGRTSRAHMSEEGKPITLGGVTPLMQPLMPSPSSINSAADGLLSKRFFAIPVDDTIRVGENLASLAASQNQSASSRDSKHQAQLHRGSDGPTGVAAAVSPNVLSIANESKSYTSSQFFGMCNAVQLGKDLGKQGMKDSTLFSESISSPTSLHLQASHAETSPSTESSHGWTGFEPMRVGVEFYDVDRLTEKQRSYSPSFFYAGSVWNLYIQTVKKAKGLQLGIYLHRQNNNDTLPSPSRPLRSLPTSRMIGRDGSEMGGLQAARDGITYERSAHSNNVTSVIDLSPTHDDPDMQDTSTYIHDSHHPLHNIDGDSNAHLRTPTQSRSHLRSSIAGAYSLTPSPSGLGDETGRVVETSSPINKAQVQMPDVPYLDQRKILRAYFSIHCPSPMGSSLTKFSSRPDNFTLSQSWGWKSSSLLGAVYLEDGQLGTARSQISQTFRCIVTMGIV</sequence>
<keyword evidence="3" id="KW-1185">Reference proteome</keyword>
<feature type="compositionally biased region" description="Basic and acidic residues" evidence="1">
    <location>
        <begin position="180"/>
        <end position="195"/>
    </location>
</feature>
<feature type="region of interest" description="Disordered" evidence="1">
    <location>
        <begin position="659"/>
        <end position="683"/>
    </location>
</feature>